<dbReference type="Proteomes" id="UP000652074">
    <property type="component" value="Unassembled WGS sequence"/>
</dbReference>
<name>A0ABX1MJM1_9RHOO</name>
<protein>
    <submittedName>
        <fullName evidence="2">Uncharacterized protein</fullName>
    </submittedName>
</protein>
<dbReference type="EMBL" id="WTVR01000010">
    <property type="protein sequence ID" value="NMF88160.1"/>
    <property type="molecule type" value="Genomic_DNA"/>
</dbReference>
<feature type="region of interest" description="Disordered" evidence="1">
    <location>
        <begin position="1"/>
        <end position="22"/>
    </location>
</feature>
<reference evidence="2 3" key="1">
    <citation type="submission" date="2019-12" db="EMBL/GenBank/DDBJ databases">
        <title>Comparative genomics gives insights into the taxonomy of the Azoarcus-Aromatoleum group and reveals separate origins of nif in the plant-associated Azoarcus and non-plant-associated Aromatoleum sub-groups.</title>
        <authorList>
            <person name="Lafos M."/>
            <person name="Maluk M."/>
            <person name="Batista M."/>
            <person name="Junghare M."/>
            <person name="Carmona M."/>
            <person name="Faoro H."/>
            <person name="Cruz L.M."/>
            <person name="Battistoni F."/>
            <person name="De Souza E."/>
            <person name="Pedrosa F."/>
            <person name="Chen W.-M."/>
            <person name="Poole P.S."/>
            <person name="Dixon R.A."/>
            <person name="James E.K."/>
        </authorList>
    </citation>
    <scope>NUCLEOTIDE SEQUENCE [LARGE SCALE GENOMIC DNA]</scope>
    <source>
        <strain evidence="2 3">ToN1</strain>
    </source>
</reference>
<evidence type="ECO:0000313" key="2">
    <source>
        <dbReference type="EMBL" id="NMF88160.1"/>
    </source>
</evidence>
<gene>
    <name evidence="2" type="ORF">GPA26_06655</name>
</gene>
<evidence type="ECO:0000313" key="3">
    <source>
        <dbReference type="Proteomes" id="UP000652074"/>
    </source>
</evidence>
<comment type="caution">
    <text evidence="2">The sequence shown here is derived from an EMBL/GenBank/DDBJ whole genome shotgun (WGS) entry which is preliminary data.</text>
</comment>
<organism evidence="2 3">
    <name type="scientific">Aromatoleum petrolei</name>
    <dbReference type="NCBI Taxonomy" id="76116"/>
    <lineage>
        <taxon>Bacteria</taxon>
        <taxon>Pseudomonadati</taxon>
        <taxon>Pseudomonadota</taxon>
        <taxon>Betaproteobacteria</taxon>
        <taxon>Rhodocyclales</taxon>
        <taxon>Rhodocyclaceae</taxon>
        <taxon>Aromatoleum</taxon>
    </lineage>
</organism>
<feature type="compositionally biased region" description="Basic and acidic residues" evidence="1">
    <location>
        <begin position="1"/>
        <end position="11"/>
    </location>
</feature>
<evidence type="ECO:0000256" key="1">
    <source>
        <dbReference type="SAM" id="MobiDB-lite"/>
    </source>
</evidence>
<proteinExistence type="predicted"/>
<keyword evidence="3" id="KW-1185">Reference proteome</keyword>
<sequence length="142" mass="15870">MPKKAVAHESAHAPPVDATSDESRAAWPFGDIAAVWTGMPWINLWIQSWATWLGQHGPEIERTPATGRVRAPRPERRQVELPWVPKIESTVIPFCRSEDEPGAEATRLSMRLRVPTLPWMGGSNVISIDTVMPHGFDKKRGD</sequence>
<accession>A0ABX1MJM1</accession>
<dbReference type="RefSeq" id="WP_169205590.1">
    <property type="nucleotide sequence ID" value="NZ_CP059560.1"/>
</dbReference>